<dbReference type="OrthoDB" id="7666390at2"/>
<sequence length="212" mass="22826">MTRLLLVLAALATLAGCGPRNADYVQPAPEVARGHYVHDGPPSLTLITIRTNDTGKGSHTALMINAEERVIFDPAGSFRHSQIRREGDVLVGISPIFWQGFRSMHARATHRVETQTVVVSPEVASMALALAYRSGAAPAAHCARNTSNLLAQLPGFEGMRPTWYPNELEERFIEATGAETVVYYEDFTPPGGLPANGVLGIDTTTVASLEES</sequence>
<protein>
    <recommendedName>
        <fullName evidence="4">Lipoprotein</fullName>
    </recommendedName>
</protein>
<evidence type="ECO:0000256" key="1">
    <source>
        <dbReference type="SAM" id="SignalP"/>
    </source>
</evidence>
<name>A0A285IU58_9RHOB</name>
<gene>
    <name evidence="2" type="ORF">SAMN06297129_1849</name>
</gene>
<accession>A0A285IU58</accession>
<evidence type="ECO:0000313" key="3">
    <source>
        <dbReference type="Proteomes" id="UP000231655"/>
    </source>
</evidence>
<evidence type="ECO:0008006" key="4">
    <source>
        <dbReference type="Google" id="ProtNLM"/>
    </source>
</evidence>
<reference evidence="2 3" key="1">
    <citation type="submission" date="2017-09" db="EMBL/GenBank/DDBJ databases">
        <authorList>
            <person name="Ehlers B."/>
            <person name="Leendertz F.H."/>
        </authorList>
    </citation>
    <scope>NUCLEOTIDE SEQUENCE [LARGE SCALE GENOMIC DNA]</scope>
    <source>
        <strain evidence="2 3">CGMCC 1.12662</strain>
    </source>
</reference>
<feature type="signal peptide" evidence="1">
    <location>
        <begin position="1"/>
        <end position="22"/>
    </location>
</feature>
<dbReference type="Proteomes" id="UP000231655">
    <property type="component" value="Unassembled WGS sequence"/>
</dbReference>
<organism evidence="2 3">
    <name type="scientific">Pseudooceanicola antarcticus</name>
    <dbReference type="NCBI Taxonomy" id="1247613"/>
    <lineage>
        <taxon>Bacteria</taxon>
        <taxon>Pseudomonadati</taxon>
        <taxon>Pseudomonadota</taxon>
        <taxon>Alphaproteobacteria</taxon>
        <taxon>Rhodobacterales</taxon>
        <taxon>Paracoccaceae</taxon>
        <taxon>Pseudooceanicola</taxon>
    </lineage>
</organism>
<dbReference type="PROSITE" id="PS51257">
    <property type="entry name" value="PROKAR_LIPOPROTEIN"/>
    <property type="match status" value="1"/>
</dbReference>
<evidence type="ECO:0000313" key="2">
    <source>
        <dbReference type="EMBL" id="SNY50471.1"/>
    </source>
</evidence>
<proteinExistence type="predicted"/>
<dbReference type="EMBL" id="OBEA01000003">
    <property type="protein sequence ID" value="SNY50471.1"/>
    <property type="molecule type" value="Genomic_DNA"/>
</dbReference>
<feature type="chain" id="PRO_5012809244" description="Lipoprotein" evidence="1">
    <location>
        <begin position="23"/>
        <end position="212"/>
    </location>
</feature>
<dbReference type="AlphaFoldDB" id="A0A285IU58"/>
<dbReference type="RefSeq" id="WP_143516886.1">
    <property type="nucleotide sequence ID" value="NZ_OBEA01000003.1"/>
</dbReference>
<keyword evidence="1" id="KW-0732">Signal</keyword>